<dbReference type="STRING" id="1220188.A0A4S3JHW1"/>
<name>A0A4S3JHW1_9EURO</name>
<evidence type="ECO:0000313" key="7">
    <source>
        <dbReference type="EMBL" id="THC94068.1"/>
    </source>
</evidence>
<sequence>MPKHLSTALEVYAKKHNIPIVHSSYKDLLSDPLIDAIYIALPNSLHFKWALHAIRAGKHVLLEKLSCLNSEEAYALFNHPLIKALGALIILEVFHYRFHPAWQVFLSYIHGDPTVGLVKHALAQQYLPRGIVPITDIRWRYNLSGGAMTDFRTYFINCLCQILREEPKEVVKAEGRRVPSSCGLDYNK</sequence>
<dbReference type="VEuPathDB" id="FungiDB:EYZ11_006438"/>
<dbReference type="PANTHER" id="PTHR22604:SF105">
    <property type="entry name" value="TRANS-1,2-DIHYDROBENZENE-1,2-DIOL DEHYDROGENASE"/>
    <property type="match status" value="1"/>
</dbReference>
<evidence type="ECO:0000256" key="5">
    <source>
        <dbReference type="ARBA" id="ARBA00049233"/>
    </source>
</evidence>
<feature type="domain" description="Gfo/Idh/MocA-like oxidoreductase N-terminal" evidence="6">
    <location>
        <begin position="8"/>
        <end position="76"/>
    </location>
</feature>
<accession>A0A4S3JHW1</accession>
<evidence type="ECO:0000259" key="6">
    <source>
        <dbReference type="Pfam" id="PF01408"/>
    </source>
</evidence>
<evidence type="ECO:0000256" key="2">
    <source>
        <dbReference type="ARBA" id="ARBA00023002"/>
    </source>
</evidence>
<dbReference type="GO" id="GO:0000166">
    <property type="term" value="F:nucleotide binding"/>
    <property type="evidence" value="ECO:0007669"/>
    <property type="project" value="InterPro"/>
</dbReference>
<dbReference type="InterPro" id="IPR050984">
    <property type="entry name" value="Gfo/Idh/MocA_domain"/>
</dbReference>
<organism evidence="7 8">
    <name type="scientific">Aspergillus tanneri</name>
    <dbReference type="NCBI Taxonomy" id="1220188"/>
    <lineage>
        <taxon>Eukaryota</taxon>
        <taxon>Fungi</taxon>
        <taxon>Dikarya</taxon>
        <taxon>Ascomycota</taxon>
        <taxon>Pezizomycotina</taxon>
        <taxon>Eurotiomycetes</taxon>
        <taxon>Eurotiomycetidae</taxon>
        <taxon>Eurotiales</taxon>
        <taxon>Aspergillaceae</taxon>
        <taxon>Aspergillus</taxon>
        <taxon>Aspergillus subgen. Circumdati</taxon>
    </lineage>
</organism>
<dbReference type="SUPFAM" id="SSF55347">
    <property type="entry name" value="Glyceraldehyde-3-phosphate dehydrogenase-like, C-terminal domain"/>
    <property type="match status" value="1"/>
</dbReference>
<dbReference type="SUPFAM" id="SSF51735">
    <property type="entry name" value="NAD(P)-binding Rossmann-fold domains"/>
    <property type="match status" value="1"/>
</dbReference>
<keyword evidence="2" id="KW-0560">Oxidoreductase</keyword>
<dbReference type="EMBL" id="SOSA01000227">
    <property type="protein sequence ID" value="THC94068.1"/>
    <property type="molecule type" value="Genomic_DNA"/>
</dbReference>
<gene>
    <name evidence="7" type="ORF">EYZ11_006438</name>
</gene>
<dbReference type="InterPro" id="IPR000683">
    <property type="entry name" value="Gfo/Idh/MocA-like_OxRdtase_N"/>
</dbReference>
<keyword evidence="8" id="KW-1185">Reference proteome</keyword>
<dbReference type="InterPro" id="IPR036291">
    <property type="entry name" value="NAD(P)-bd_dom_sf"/>
</dbReference>
<protein>
    <recommendedName>
        <fullName evidence="3">D-xylose 1-dehydrogenase (NADP(+), D-xylono-1,5-lactone-forming)</fullName>
        <ecNumber evidence="3">1.1.1.179</ecNumber>
    </recommendedName>
    <alternativeName>
        <fullName evidence="4">D-xylose-NADP dehydrogenase</fullName>
    </alternativeName>
</protein>
<dbReference type="AlphaFoldDB" id="A0A4S3JHW1"/>
<evidence type="ECO:0000256" key="3">
    <source>
        <dbReference type="ARBA" id="ARBA00038984"/>
    </source>
</evidence>
<reference evidence="7 8" key="1">
    <citation type="submission" date="2019-03" db="EMBL/GenBank/DDBJ databases">
        <title>The genome sequence of a newly discovered highly antifungal drug resistant Aspergillus species, Aspergillus tanneri NIH 1004.</title>
        <authorList>
            <person name="Mounaud S."/>
            <person name="Singh I."/>
            <person name="Joardar V."/>
            <person name="Pakala S."/>
            <person name="Pakala S."/>
            <person name="Venepally P."/>
            <person name="Hoover J."/>
            <person name="Nierman W."/>
            <person name="Chung J."/>
            <person name="Losada L."/>
        </authorList>
    </citation>
    <scope>NUCLEOTIDE SEQUENCE [LARGE SCALE GENOMIC DNA]</scope>
    <source>
        <strain evidence="7 8">NIH1004</strain>
    </source>
</reference>
<evidence type="ECO:0000313" key="8">
    <source>
        <dbReference type="Proteomes" id="UP000308092"/>
    </source>
</evidence>
<proteinExistence type="inferred from homology"/>
<dbReference type="Proteomes" id="UP000308092">
    <property type="component" value="Unassembled WGS sequence"/>
</dbReference>
<evidence type="ECO:0000256" key="4">
    <source>
        <dbReference type="ARBA" id="ARBA00042988"/>
    </source>
</evidence>
<evidence type="ECO:0000256" key="1">
    <source>
        <dbReference type="ARBA" id="ARBA00010928"/>
    </source>
</evidence>
<dbReference type="Gene3D" id="3.40.50.720">
    <property type="entry name" value="NAD(P)-binding Rossmann-like Domain"/>
    <property type="match status" value="1"/>
</dbReference>
<dbReference type="EC" id="1.1.1.179" evidence="3"/>
<comment type="caution">
    <text evidence="7">The sequence shown here is derived from an EMBL/GenBank/DDBJ whole genome shotgun (WGS) entry which is preliminary data.</text>
</comment>
<dbReference type="Pfam" id="PF01408">
    <property type="entry name" value="GFO_IDH_MocA"/>
    <property type="match status" value="1"/>
</dbReference>
<dbReference type="PANTHER" id="PTHR22604">
    <property type="entry name" value="OXIDOREDUCTASES"/>
    <property type="match status" value="1"/>
</dbReference>
<dbReference type="Gene3D" id="3.30.360.10">
    <property type="entry name" value="Dihydrodipicolinate Reductase, domain 2"/>
    <property type="match status" value="1"/>
</dbReference>
<comment type="catalytic activity">
    <reaction evidence="5">
        <text>D-xylose + NADP(+) = D-xylono-1,5-lactone + NADPH + H(+)</text>
        <dbReference type="Rhea" id="RHEA:22000"/>
        <dbReference type="ChEBI" id="CHEBI:15378"/>
        <dbReference type="ChEBI" id="CHEBI:15867"/>
        <dbReference type="ChEBI" id="CHEBI:53455"/>
        <dbReference type="ChEBI" id="CHEBI:57783"/>
        <dbReference type="ChEBI" id="CHEBI:58349"/>
        <dbReference type="EC" id="1.1.1.179"/>
    </reaction>
</comment>
<dbReference type="GO" id="GO:0047837">
    <property type="term" value="F:D-xylose 1-dehydrogenase (NADP+) activity"/>
    <property type="evidence" value="ECO:0007669"/>
    <property type="project" value="UniProtKB-EC"/>
</dbReference>
<comment type="similarity">
    <text evidence="1">Belongs to the Gfo/Idh/MocA family.</text>
</comment>